<dbReference type="InterPro" id="IPR032524">
    <property type="entry name" value="ABC_tran_C"/>
</dbReference>
<proteinExistence type="predicted"/>
<feature type="coiled-coil region" evidence="3">
    <location>
        <begin position="552"/>
        <end position="610"/>
    </location>
</feature>
<keyword evidence="1" id="KW-0547">Nucleotide-binding</keyword>
<gene>
    <name evidence="5" type="ORF">H8R94_03865</name>
</gene>
<comment type="caution">
    <text evidence="5">The sequence shown here is derived from an EMBL/GenBank/DDBJ whole genome shotgun (WGS) entry which is preliminary data.</text>
</comment>
<dbReference type="SUPFAM" id="SSF52540">
    <property type="entry name" value="P-loop containing nucleoside triphosphate hydrolases"/>
    <property type="match status" value="2"/>
</dbReference>
<dbReference type="InterPro" id="IPR051309">
    <property type="entry name" value="ABCF_ATPase"/>
</dbReference>
<dbReference type="RefSeq" id="WP_186853940.1">
    <property type="nucleotide sequence ID" value="NZ_JACOPG010000001.1"/>
</dbReference>
<feature type="domain" description="ABC transporter" evidence="4">
    <location>
        <begin position="291"/>
        <end position="510"/>
    </location>
</feature>
<dbReference type="InterPro" id="IPR037118">
    <property type="entry name" value="Val-tRNA_synth_C_sf"/>
</dbReference>
<reference evidence="5 6" key="1">
    <citation type="submission" date="2020-08" db="EMBL/GenBank/DDBJ databases">
        <title>Genome public.</title>
        <authorList>
            <person name="Liu C."/>
            <person name="Sun Q."/>
        </authorList>
    </citation>
    <scope>NUCLEOTIDE SEQUENCE [LARGE SCALE GENOMIC DNA]</scope>
    <source>
        <strain evidence="5 6">NSJ-9</strain>
    </source>
</reference>
<dbReference type="PROSITE" id="PS50893">
    <property type="entry name" value="ABC_TRANSPORTER_2"/>
    <property type="match status" value="2"/>
</dbReference>
<keyword evidence="6" id="KW-1185">Reference proteome</keyword>
<dbReference type="InterPro" id="IPR027417">
    <property type="entry name" value="P-loop_NTPase"/>
</dbReference>
<evidence type="ECO:0000313" key="5">
    <source>
        <dbReference type="EMBL" id="MBC5685756.1"/>
    </source>
</evidence>
<feature type="domain" description="ABC transporter" evidence="4">
    <location>
        <begin position="4"/>
        <end position="227"/>
    </location>
</feature>
<protein>
    <submittedName>
        <fullName evidence="5">ABC-F family ATP-binding cassette domain-containing protein</fullName>
    </submittedName>
</protein>
<name>A0ABR7GG47_9FIRM</name>
<dbReference type="InterPro" id="IPR032781">
    <property type="entry name" value="ABC_tran_Xtn"/>
</dbReference>
<evidence type="ECO:0000259" key="4">
    <source>
        <dbReference type="PROSITE" id="PS50893"/>
    </source>
</evidence>
<evidence type="ECO:0000256" key="1">
    <source>
        <dbReference type="ARBA" id="ARBA00022741"/>
    </source>
</evidence>
<dbReference type="SMART" id="SM00382">
    <property type="entry name" value="AAA"/>
    <property type="match status" value="2"/>
</dbReference>
<dbReference type="Gene3D" id="3.40.50.300">
    <property type="entry name" value="P-loop containing nucleotide triphosphate hydrolases"/>
    <property type="match status" value="2"/>
</dbReference>
<keyword evidence="2 5" id="KW-0067">ATP-binding</keyword>
<dbReference type="EMBL" id="JACOPG010000001">
    <property type="protein sequence ID" value="MBC5685756.1"/>
    <property type="molecule type" value="Genomic_DNA"/>
</dbReference>
<evidence type="ECO:0000313" key="6">
    <source>
        <dbReference type="Proteomes" id="UP000643810"/>
    </source>
</evidence>
<dbReference type="InterPro" id="IPR003439">
    <property type="entry name" value="ABC_transporter-like_ATP-bd"/>
</dbReference>
<evidence type="ECO:0000256" key="2">
    <source>
        <dbReference type="ARBA" id="ARBA00022840"/>
    </source>
</evidence>
<keyword evidence="3" id="KW-0175">Coiled coil</keyword>
<dbReference type="PROSITE" id="PS00211">
    <property type="entry name" value="ABC_TRANSPORTER_1"/>
    <property type="match status" value="1"/>
</dbReference>
<dbReference type="PANTHER" id="PTHR42855">
    <property type="entry name" value="ABC TRANSPORTER ATP-BINDING SUBUNIT"/>
    <property type="match status" value="1"/>
</dbReference>
<accession>A0ABR7GG47</accession>
<evidence type="ECO:0000256" key="3">
    <source>
        <dbReference type="SAM" id="Coils"/>
    </source>
</evidence>
<dbReference type="InterPro" id="IPR017871">
    <property type="entry name" value="ABC_transporter-like_CS"/>
</dbReference>
<dbReference type="Proteomes" id="UP000643810">
    <property type="component" value="Unassembled WGS sequence"/>
</dbReference>
<dbReference type="InterPro" id="IPR003593">
    <property type="entry name" value="AAA+_ATPase"/>
</dbReference>
<dbReference type="PANTHER" id="PTHR42855:SF1">
    <property type="entry name" value="ABC TRANSPORTER DOMAIN-CONTAINING PROTEIN"/>
    <property type="match status" value="1"/>
</dbReference>
<dbReference type="Gene3D" id="1.10.287.380">
    <property type="entry name" value="Valyl-tRNA synthetase, C-terminal domain"/>
    <property type="match status" value="1"/>
</dbReference>
<organism evidence="5 6">
    <name type="scientific">Roseburia lenta</name>
    <dbReference type="NCBI Taxonomy" id="2763061"/>
    <lineage>
        <taxon>Bacteria</taxon>
        <taxon>Bacillati</taxon>
        <taxon>Bacillota</taxon>
        <taxon>Clostridia</taxon>
        <taxon>Lachnospirales</taxon>
        <taxon>Lachnospiraceae</taxon>
        <taxon>Roseburia</taxon>
    </lineage>
</organism>
<dbReference type="CDD" id="cd03221">
    <property type="entry name" value="ABCF_EF-3"/>
    <property type="match status" value="2"/>
</dbReference>
<dbReference type="Pfam" id="PF00005">
    <property type="entry name" value="ABC_tran"/>
    <property type="match status" value="2"/>
</dbReference>
<dbReference type="Pfam" id="PF12848">
    <property type="entry name" value="ABC_tran_Xtn"/>
    <property type="match status" value="1"/>
</dbReference>
<dbReference type="GO" id="GO:0005524">
    <property type="term" value="F:ATP binding"/>
    <property type="evidence" value="ECO:0007669"/>
    <property type="project" value="UniProtKB-KW"/>
</dbReference>
<sequence>MNLLTIKNLTKAYTDKVLFDGIDFSLEDGEKVGIIGINGTGKSTLLRIIAGIEEGDTGEYTKGNHVVINYLPQNPEFAPGQTILEYVIGQNQMHGIAGDTSLSGDYGVEGEAKSILNRLGFTDLNQPIDHLSGGQKKKVALAAVLLSKNEILIMDEPTNHLDHNMTEWLEGWLKSYRGSLIMITHDRYFLDLVCNRIVELDKGKLYSYKTNYEGFLALKAEREEMALSTQAKHQNILRKEIAWMQRGARARSTKQKAHIKRYEALRDEEKVAVDTEVEIGSLSTRLGNKTIEMDDIAIAYEGKPLIRDFTYHFLKKDRIGILGPNGCGKTTLLKMIMGEVQPDQGRIEIGETVNIGYYAQEAKDMDPGQRVIDYIKDTAEYIRTEDGYISASQMLEKFLFAGSLQYQMIGKLSGGEKRRLYLAKILMGAPNVLILDEPTNDLDISTLCILEDYLDTFPGILITVSHDRYFLDRVVDHMLVFEWAGKISLFNGSYQEYYETYGGESLTDPGEKDKTGQQTGEETANLSGAQAYKMQKEQSKKLKFTYNEQREYESIEDDIAGLEEALEKLDEDMAANATNSVKLGELLEEKKKVEQTLEEKMERWEHLEDLAAKIAAQ</sequence>
<dbReference type="Pfam" id="PF16326">
    <property type="entry name" value="ABC_tran_CTD"/>
    <property type="match status" value="1"/>
</dbReference>